<evidence type="ECO:0008006" key="5">
    <source>
        <dbReference type="Google" id="ProtNLM"/>
    </source>
</evidence>
<keyword evidence="4" id="KW-1185">Reference proteome</keyword>
<dbReference type="EMBL" id="CP072748">
    <property type="protein sequence ID" value="QTX11474.1"/>
    <property type="molecule type" value="Genomic_DNA"/>
</dbReference>
<reference evidence="2 4" key="1">
    <citation type="submission" date="2021-03" db="EMBL/GenBank/DDBJ databases">
        <title>Draft genome and methylome analysis of Thiotrix fructosivoruns ATCC 49748.</title>
        <authorList>
            <person name="Fomenkov A."/>
            <person name="Grabovich M.Y."/>
            <person name="Roberts R.J."/>
        </authorList>
    </citation>
    <scope>NUCLEOTIDE SEQUENCE [LARGE SCALE GENOMIC DNA]</scope>
    <source>
        <strain evidence="2 4">ATCC 49748</strain>
    </source>
</reference>
<keyword evidence="1" id="KW-0732">Signal</keyword>
<evidence type="ECO:0000313" key="4">
    <source>
        <dbReference type="Proteomes" id="UP000664466"/>
    </source>
</evidence>
<evidence type="ECO:0000313" key="2">
    <source>
        <dbReference type="EMBL" id="MBO0613082.1"/>
    </source>
</evidence>
<gene>
    <name evidence="3" type="ORF">J1836_003735</name>
    <name evidence="2" type="ORF">J1836_09090</name>
</gene>
<sequence length="314" mass="32394">MKFSTVLTTFTLSGVLVACGGGGSSASTSSAADSAYTGSRAAAKVTAQNAKAFADTILGTTSINTAAAGFSAAVRRPTESGTNSHLLQVQQTVTALVMEKIQPDRYQARAISESKPCSGGGSIMTSGNIDDTTHTGSVRMMFKQCTINDGLMDGSVDVNVTAYNSTYSEPTAVKITFNGSTVKTGEESGTITGTVSLNTNPATKTGTFATQLHVKTSTGKEELVDMTINASENADLSTSMNISGKACVGSEGCINISTTTPIRFDTYSEPMAGSMVLSGANNSKARIVVISYGVVQVNVDANGDGVYEEQQLLD</sequence>
<name>A0A8B0SKH2_9GAMM</name>
<feature type="signal peptide" evidence="1">
    <location>
        <begin position="1"/>
        <end position="18"/>
    </location>
</feature>
<organism evidence="3">
    <name type="scientific">Thiothrix fructosivorans</name>
    <dbReference type="NCBI Taxonomy" id="111770"/>
    <lineage>
        <taxon>Bacteria</taxon>
        <taxon>Pseudomonadati</taxon>
        <taxon>Pseudomonadota</taxon>
        <taxon>Gammaproteobacteria</taxon>
        <taxon>Thiotrichales</taxon>
        <taxon>Thiotrichaceae</taxon>
        <taxon>Thiothrix</taxon>
    </lineage>
</organism>
<reference evidence="3" key="2">
    <citation type="submission" date="2021-04" db="EMBL/GenBank/DDBJ databases">
        <title>Complete Genome and methylome analysis of Thiothrix fructosivorans ATCC 49748.</title>
        <authorList>
            <person name="Fomenkov A."/>
            <person name="Sun L."/>
            <person name="Vincze T."/>
            <person name="Grabovich M.Y."/>
            <person name="Roberts R.J."/>
        </authorList>
    </citation>
    <scope>NUCLEOTIDE SEQUENCE</scope>
    <source>
        <strain evidence="3">ATCC 49748</strain>
    </source>
</reference>
<accession>A0A8B0SKH2</accession>
<dbReference type="PROSITE" id="PS51257">
    <property type="entry name" value="PROKAR_LIPOPROTEIN"/>
    <property type="match status" value="1"/>
</dbReference>
<evidence type="ECO:0000313" key="3">
    <source>
        <dbReference type="EMBL" id="QTX11474.1"/>
    </source>
</evidence>
<dbReference type="RefSeq" id="WP_207250812.1">
    <property type="nucleotide sequence ID" value="NZ_JAFMPM010000006.1"/>
</dbReference>
<proteinExistence type="predicted"/>
<protein>
    <recommendedName>
        <fullName evidence="5">Lipoprotein</fullName>
    </recommendedName>
</protein>
<dbReference type="EMBL" id="JAFMPM010000006">
    <property type="protein sequence ID" value="MBO0613082.1"/>
    <property type="molecule type" value="Genomic_DNA"/>
</dbReference>
<evidence type="ECO:0000256" key="1">
    <source>
        <dbReference type="SAM" id="SignalP"/>
    </source>
</evidence>
<feature type="chain" id="PRO_5032673392" description="Lipoprotein" evidence="1">
    <location>
        <begin position="19"/>
        <end position="314"/>
    </location>
</feature>
<dbReference type="AlphaFoldDB" id="A0A8B0SKH2"/>
<dbReference type="Proteomes" id="UP000664466">
    <property type="component" value="Unassembled WGS sequence"/>
</dbReference>